<name>A0A9Q3FFD3_9BASI</name>
<gene>
    <name evidence="1" type="ORF">O181_076623</name>
</gene>
<dbReference type="EMBL" id="AVOT02041544">
    <property type="protein sequence ID" value="MBW0536908.1"/>
    <property type="molecule type" value="Genomic_DNA"/>
</dbReference>
<protein>
    <submittedName>
        <fullName evidence="1">Uncharacterized protein</fullName>
    </submittedName>
</protein>
<dbReference type="Proteomes" id="UP000765509">
    <property type="component" value="Unassembled WGS sequence"/>
</dbReference>
<evidence type="ECO:0000313" key="2">
    <source>
        <dbReference type="Proteomes" id="UP000765509"/>
    </source>
</evidence>
<accession>A0A9Q3FFD3</accession>
<reference evidence="1" key="1">
    <citation type="submission" date="2021-03" db="EMBL/GenBank/DDBJ databases">
        <title>Draft genome sequence of rust myrtle Austropuccinia psidii MF-1, a brazilian biotype.</title>
        <authorList>
            <person name="Quecine M.C."/>
            <person name="Pachon D.M.R."/>
            <person name="Bonatelli M.L."/>
            <person name="Correr F.H."/>
            <person name="Franceschini L.M."/>
            <person name="Leite T.F."/>
            <person name="Margarido G.R.A."/>
            <person name="Almeida C.A."/>
            <person name="Ferrarezi J.A."/>
            <person name="Labate C.A."/>
        </authorList>
    </citation>
    <scope>NUCLEOTIDE SEQUENCE</scope>
    <source>
        <strain evidence="1">MF-1</strain>
    </source>
</reference>
<sequence>MADQVHAEEGDSTSPSRTNALARQIKIIGPCHPALIHSDLHKLNILPYSQRQEALLTTAETTPRTYREALNISEDEQCKMEIDRQLDRMTRSKVWRIEE</sequence>
<keyword evidence="2" id="KW-1185">Reference proteome</keyword>
<proteinExistence type="predicted"/>
<dbReference type="AlphaFoldDB" id="A0A9Q3FFD3"/>
<evidence type="ECO:0000313" key="1">
    <source>
        <dbReference type="EMBL" id="MBW0536908.1"/>
    </source>
</evidence>
<organism evidence="1 2">
    <name type="scientific">Austropuccinia psidii MF-1</name>
    <dbReference type="NCBI Taxonomy" id="1389203"/>
    <lineage>
        <taxon>Eukaryota</taxon>
        <taxon>Fungi</taxon>
        <taxon>Dikarya</taxon>
        <taxon>Basidiomycota</taxon>
        <taxon>Pucciniomycotina</taxon>
        <taxon>Pucciniomycetes</taxon>
        <taxon>Pucciniales</taxon>
        <taxon>Sphaerophragmiaceae</taxon>
        <taxon>Austropuccinia</taxon>
    </lineage>
</organism>
<comment type="caution">
    <text evidence="1">The sequence shown here is derived from an EMBL/GenBank/DDBJ whole genome shotgun (WGS) entry which is preliminary data.</text>
</comment>